<evidence type="ECO:0000256" key="4">
    <source>
        <dbReference type="RuleBase" id="RU361169"/>
    </source>
</evidence>
<dbReference type="eggNOG" id="COG5434">
    <property type="taxonomic scope" value="Bacteria"/>
</dbReference>
<evidence type="ECO:0000313" key="7">
    <source>
        <dbReference type="Proteomes" id="UP000007013"/>
    </source>
</evidence>
<keyword evidence="3 4" id="KW-0326">Glycosidase</keyword>
<evidence type="ECO:0000256" key="1">
    <source>
        <dbReference type="ARBA" id="ARBA00008834"/>
    </source>
</evidence>
<dbReference type="HOGENOM" id="CLU_016031_8_3_0"/>
<dbReference type="RefSeq" id="WP_012377085.1">
    <property type="nucleotide sequence ID" value="NC_010571.1"/>
</dbReference>
<evidence type="ECO:0000256" key="3">
    <source>
        <dbReference type="ARBA" id="ARBA00023295"/>
    </source>
</evidence>
<dbReference type="InterPro" id="IPR000743">
    <property type="entry name" value="Glyco_hydro_28"/>
</dbReference>
<sequence>MRFFPAAFIVVSGLLGPLFGATVQPSAEPEPIAPIRAPFPMPQLARPTFPARVEDIRDHGAVPGGKTKNTAAFAQAIAACAEAGGGRVLVPAGRWLTGPIHLRSNIELHLAQDAEVIFSDRFEDYLPVVLVRVGGIELYNYSPFIYARDCTNVAITGPGRLNGNSQRWWAWKTKETKRIFRLAPDGVPVEQRIFGTPEAAIRPNFVVFFNCRNVLMEGFTIGGGPNWTIHPVYSENIIIRRVHVLTEGPNNDGIDPDSCRNVLIEHCVFDTGDDCVVLKSGYNEDGWRVARPTENVVMRWCSSARGHGGLVVGSEMSGDVRNVYMHDCDFAGTDRAVRIKSRRGRGGVVENIWAENLRVRDMQQEVVILNMDYGADRNQAFTEKPPLFRNIHVRRVTADGAPAAIRIAGLADSPIEHVTFEDLTIQSTRGVIAQHVRGLTFANVAIGPRIGPVFELTDAQDVLVRTRGTGVPPVATATDTPASAPRNAFLQVAGARSDNIRIETAVADATPAIQRADDVAPDAVSIVPLSADPAVVPEAWPQF</sequence>
<dbReference type="SMART" id="SM00710">
    <property type="entry name" value="PbH1"/>
    <property type="match status" value="5"/>
</dbReference>
<dbReference type="InterPro" id="IPR011050">
    <property type="entry name" value="Pectin_lyase_fold/virulence"/>
</dbReference>
<evidence type="ECO:0000256" key="2">
    <source>
        <dbReference type="ARBA" id="ARBA00022801"/>
    </source>
</evidence>
<dbReference type="Proteomes" id="UP000007013">
    <property type="component" value="Chromosome"/>
</dbReference>
<dbReference type="InterPro" id="IPR012334">
    <property type="entry name" value="Pectin_lyas_fold"/>
</dbReference>
<evidence type="ECO:0000313" key="6">
    <source>
        <dbReference type="EMBL" id="ACB77558.1"/>
    </source>
</evidence>
<dbReference type="KEGG" id="ote:Oter_4285"/>
<keyword evidence="2 4" id="KW-0378">Hydrolase</keyword>
<dbReference type="Pfam" id="PF00295">
    <property type="entry name" value="Glyco_hydro_28"/>
    <property type="match status" value="1"/>
</dbReference>
<dbReference type="SUPFAM" id="SSF51126">
    <property type="entry name" value="Pectin lyase-like"/>
    <property type="match status" value="1"/>
</dbReference>
<proteinExistence type="inferred from homology"/>
<gene>
    <name evidence="6" type="ordered locus">Oter_4285</name>
</gene>
<comment type="similarity">
    <text evidence="1 4">Belongs to the glycosyl hydrolase 28 family.</text>
</comment>
<keyword evidence="7" id="KW-1185">Reference proteome</keyword>
<dbReference type="STRING" id="452637.Oter_4285"/>
<dbReference type="GO" id="GO:0004650">
    <property type="term" value="F:polygalacturonase activity"/>
    <property type="evidence" value="ECO:0007669"/>
    <property type="project" value="InterPro"/>
</dbReference>
<dbReference type="OrthoDB" id="182481at2"/>
<reference evidence="6 7" key="1">
    <citation type="journal article" date="2011" name="J. Bacteriol.">
        <title>Genome sequence of the verrucomicrobium Opitutus terrae PB90-1, an abundant inhabitant of rice paddy soil ecosystems.</title>
        <authorList>
            <person name="van Passel M.W."/>
            <person name="Kant R."/>
            <person name="Palva A."/>
            <person name="Copeland A."/>
            <person name="Lucas S."/>
            <person name="Lapidus A."/>
            <person name="Glavina del Rio T."/>
            <person name="Pitluck S."/>
            <person name="Goltsman E."/>
            <person name="Clum A."/>
            <person name="Sun H."/>
            <person name="Schmutz J."/>
            <person name="Larimer F.W."/>
            <person name="Land M.L."/>
            <person name="Hauser L."/>
            <person name="Kyrpides N."/>
            <person name="Mikhailova N."/>
            <person name="Richardson P.P."/>
            <person name="Janssen P.H."/>
            <person name="de Vos W.M."/>
            <person name="Smidt H."/>
        </authorList>
    </citation>
    <scope>NUCLEOTIDE SEQUENCE [LARGE SCALE GENOMIC DNA]</scope>
    <source>
        <strain evidence="7">DSM 11246 / JCM 15787 / PB90-1</strain>
    </source>
</reference>
<dbReference type="CAZy" id="GH28">
    <property type="family name" value="Glycoside Hydrolase Family 28"/>
</dbReference>
<dbReference type="EMBL" id="CP001032">
    <property type="protein sequence ID" value="ACB77558.1"/>
    <property type="molecule type" value="Genomic_DNA"/>
</dbReference>
<evidence type="ECO:0000256" key="5">
    <source>
        <dbReference type="SAM" id="SignalP"/>
    </source>
</evidence>
<feature type="chain" id="PRO_5002774288" evidence="5">
    <location>
        <begin position="21"/>
        <end position="543"/>
    </location>
</feature>
<feature type="signal peptide" evidence="5">
    <location>
        <begin position="1"/>
        <end position="20"/>
    </location>
</feature>
<accession>B1ZP69</accession>
<keyword evidence="5" id="KW-0732">Signal</keyword>
<organism evidence="6 7">
    <name type="scientific">Opitutus terrae (strain DSM 11246 / JCM 15787 / PB90-1)</name>
    <dbReference type="NCBI Taxonomy" id="452637"/>
    <lineage>
        <taxon>Bacteria</taxon>
        <taxon>Pseudomonadati</taxon>
        <taxon>Verrucomicrobiota</taxon>
        <taxon>Opitutia</taxon>
        <taxon>Opitutales</taxon>
        <taxon>Opitutaceae</taxon>
        <taxon>Opitutus</taxon>
    </lineage>
</organism>
<dbReference type="InterPro" id="IPR006626">
    <property type="entry name" value="PbH1"/>
</dbReference>
<dbReference type="PANTHER" id="PTHR31339:SF9">
    <property type="entry name" value="PLASMIN AND FIBRONECTIN-BINDING PROTEIN A"/>
    <property type="match status" value="1"/>
</dbReference>
<dbReference type="InterPro" id="IPR051801">
    <property type="entry name" value="GH28_Enzymes"/>
</dbReference>
<dbReference type="PANTHER" id="PTHR31339">
    <property type="entry name" value="PECTIN LYASE-RELATED"/>
    <property type="match status" value="1"/>
</dbReference>
<dbReference type="Gene3D" id="2.160.20.10">
    <property type="entry name" value="Single-stranded right-handed beta-helix, Pectin lyase-like"/>
    <property type="match status" value="1"/>
</dbReference>
<dbReference type="AlphaFoldDB" id="B1ZP69"/>
<name>B1ZP69_OPITP</name>
<protein>
    <submittedName>
        <fullName evidence="6">Glycoside hydrolase family 28</fullName>
    </submittedName>
</protein>
<dbReference type="GO" id="GO:0005975">
    <property type="term" value="P:carbohydrate metabolic process"/>
    <property type="evidence" value="ECO:0007669"/>
    <property type="project" value="InterPro"/>
</dbReference>